<accession>A0ABN5GWW8</accession>
<reference evidence="3 4" key="1">
    <citation type="journal article" date="2019" name="Sci. Rep.">
        <title>Sulfobacillus thermotolerans: new insights into resistance and metabolic capacities of acidophilic chemolithotrophs.</title>
        <authorList>
            <person name="Panyushkina A.E."/>
            <person name="Babenko V.V."/>
            <person name="Nikitina A.S."/>
            <person name="Selezneva O.V."/>
            <person name="Tsaplina I.A."/>
            <person name="Letarova M.A."/>
            <person name="Kostryukova E.S."/>
            <person name="Letarov A.V."/>
        </authorList>
    </citation>
    <scope>NUCLEOTIDE SEQUENCE [LARGE SCALE GENOMIC DNA]</scope>
    <source>
        <strain evidence="3 4">Kr1</strain>
    </source>
</reference>
<feature type="transmembrane region" description="Helical" evidence="2">
    <location>
        <begin position="15"/>
        <end position="37"/>
    </location>
</feature>
<dbReference type="Proteomes" id="UP000325292">
    <property type="component" value="Chromosome"/>
</dbReference>
<feature type="region of interest" description="Disordered" evidence="1">
    <location>
        <begin position="85"/>
        <end position="111"/>
    </location>
</feature>
<keyword evidence="2" id="KW-0472">Membrane</keyword>
<keyword evidence="4" id="KW-1185">Reference proteome</keyword>
<protein>
    <recommendedName>
        <fullName evidence="5">ResB-like domain-containing protein</fullName>
    </recommendedName>
</protein>
<evidence type="ECO:0000313" key="3">
    <source>
        <dbReference type="EMBL" id="AUW92824.1"/>
    </source>
</evidence>
<evidence type="ECO:0008006" key="5">
    <source>
        <dbReference type="Google" id="ProtNLM"/>
    </source>
</evidence>
<keyword evidence="2" id="KW-1133">Transmembrane helix</keyword>
<organism evidence="3 4">
    <name type="scientific">Sulfobacillus thermotolerans</name>
    <dbReference type="NCBI Taxonomy" id="338644"/>
    <lineage>
        <taxon>Bacteria</taxon>
        <taxon>Bacillati</taxon>
        <taxon>Bacillota</taxon>
        <taxon>Clostridia</taxon>
        <taxon>Eubacteriales</taxon>
        <taxon>Clostridiales Family XVII. Incertae Sedis</taxon>
        <taxon>Sulfobacillus</taxon>
    </lineage>
</organism>
<gene>
    <name evidence="3" type="ORF">BXT84_01685</name>
</gene>
<evidence type="ECO:0000256" key="2">
    <source>
        <dbReference type="SAM" id="Phobius"/>
    </source>
</evidence>
<dbReference type="EMBL" id="CP019454">
    <property type="protein sequence ID" value="AUW92824.1"/>
    <property type="molecule type" value="Genomic_DNA"/>
</dbReference>
<proteinExistence type="predicted"/>
<evidence type="ECO:0000256" key="1">
    <source>
        <dbReference type="SAM" id="MobiDB-lite"/>
    </source>
</evidence>
<name>A0ABN5GWW8_9FIRM</name>
<evidence type="ECO:0000313" key="4">
    <source>
        <dbReference type="Proteomes" id="UP000325292"/>
    </source>
</evidence>
<keyword evidence="2" id="KW-0812">Transmembrane</keyword>
<sequence length="111" mass="12929">MAEAFSSYNPSTTHIWPGLAMVGLLIVGMIALAWLTVNVERLWTAWEQWRGRMVLHALYSSQGKVCILKFSRIRPMLRRYWRHQQSHTAKAHAKGPEKVISRPIRRTHPVR</sequence>